<dbReference type="GO" id="GO:0022857">
    <property type="term" value="F:transmembrane transporter activity"/>
    <property type="evidence" value="ECO:0007669"/>
    <property type="project" value="InterPro"/>
</dbReference>
<feature type="transmembrane region" description="Helical" evidence="1">
    <location>
        <begin position="311"/>
        <end position="333"/>
    </location>
</feature>
<feature type="transmembrane region" description="Helical" evidence="1">
    <location>
        <begin position="48"/>
        <end position="71"/>
    </location>
</feature>
<dbReference type="GO" id="GO:0005886">
    <property type="term" value="C:plasma membrane"/>
    <property type="evidence" value="ECO:0007669"/>
    <property type="project" value="TreeGrafter"/>
</dbReference>
<feature type="transmembrane region" description="Helical" evidence="1">
    <location>
        <begin position="78"/>
        <end position="99"/>
    </location>
</feature>
<feature type="transmembrane region" description="Helical" evidence="1">
    <location>
        <begin position="12"/>
        <end position="32"/>
    </location>
</feature>
<feature type="transmembrane region" description="Helical" evidence="1">
    <location>
        <begin position="345"/>
        <end position="365"/>
    </location>
</feature>
<feature type="transmembrane region" description="Helical" evidence="1">
    <location>
        <begin position="371"/>
        <end position="390"/>
    </location>
</feature>
<organism evidence="2 3">
    <name type="scientific">Nitzschia inconspicua</name>
    <dbReference type="NCBI Taxonomy" id="303405"/>
    <lineage>
        <taxon>Eukaryota</taxon>
        <taxon>Sar</taxon>
        <taxon>Stramenopiles</taxon>
        <taxon>Ochrophyta</taxon>
        <taxon>Bacillariophyta</taxon>
        <taxon>Bacillariophyceae</taxon>
        <taxon>Bacillariophycidae</taxon>
        <taxon>Bacillariales</taxon>
        <taxon>Bacillariaceae</taxon>
        <taxon>Nitzschia</taxon>
    </lineage>
</organism>
<dbReference type="PANTHER" id="PTHR23521:SF3">
    <property type="entry name" value="MFS TRANSPORTER"/>
    <property type="match status" value="1"/>
</dbReference>
<feature type="transmembrane region" description="Helical" evidence="1">
    <location>
        <begin position="134"/>
        <end position="156"/>
    </location>
</feature>
<comment type="caution">
    <text evidence="2">The sequence shown here is derived from an EMBL/GenBank/DDBJ whole genome shotgun (WGS) entry which is preliminary data.</text>
</comment>
<name>A0A9K3LY58_9STRA</name>
<dbReference type="InterPro" id="IPR011701">
    <property type="entry name" value="MFS"/>
</dbReference>
<keyword evidence="1" id="KW-0812">Transmembrane</keyword>
<dbReference type="PANTHER" id="PTHR23521">
    <property type="entry name" value="TRANSPORTER MFS SUPERFAMILY"/>
    <property type="match status" value="1"/>
</dbReference>
<reference evidence="2" key="2">
    <citation type="submission" date="2021-04" db="EMBL/GenBank/DDBJ databases">
        <authorList>
            <person name="Podell S."/>
        </authorList>
    </citation>
    <scope>NUCLEOTIDE SEQUENCE</scope>
    <source>
        <strain evidence="2">Hildebrandi</strain>
    </source>
</reference>
<feature type="transmembrane region" description="Helical" evidence="1">
    <location>
        <begin position="402"/>
        <end position="424"/>
    </location>
</feature>
<sequence length="486" mass="50893">MSSKGGLYSLSNWLVLPTLVFSQFAGTSLWFAPNAVVSQVESFGESEIAILVSCVQVGFIVGTLIFTYFALTDRMSPPLLFTGSCVIGAAINLLCVVTTNFPAWAFLRLLVGVCLAGVYPVGMKIAAMEYPSGLGARLGVLVGALTLGTAFPWLVSGIGDKAGLPFEATLGAVSALATVGAFSVTLVMIPRGDGIGSKTLRQPAAAAAADLKDDSVEVVLTEDAGLEDGAKKEIDTSGTSFDSNEPIDNTQNQSLSGMAALKVIMGSSEFRAAAVGYCGHMWEIYAFWAHMPSLVNSHSEFHDGVVMGNEAYTSFAVIAIGAVSCSVGGIWSLRAGNEVVPGSAVVAIVSLFVSGCCCLLVPLYLKMSKGLFLFFLLVWGSAAVSDSAQFSSLTAIYSYPGLVGTSLTLTTSVGFVISVVSIQLNGALIDSGWDAGNSLALLAIGPAIGVYRSYMEWPLHRLWFSSAVGRKTNEAASMEALMRYNK</sequence>
<dbReference type="Pfam" id="PF07690">
    <property type="entry name" value="MFS_1"/>
    <property type="match status" value="1"/>
</dbReference>
<accession>A0A9K3LY58</accession>
<evidence type="ECO:0000256" key="1">
    <source>
        <dbReference type="SAM" id="Phobius"/>
    </source>
</evidence>
<keyword evidence="1" id="KW-0472">Membrane</keyword>
<proteinExistence type="predicted"/>
<dbReference type="AlphaFoldDB" id="A0A9K3LY58"/>
<feature type="transmembrane region" description="Helical" evidence="1">
    <location>
        <begin position="436"/>
        <end position="454"/>
    </location>
</feature>
<dbReference type="OrthoDB" id="6612291at2759"/>
<evidence type="ECO:0000313" key="2">
    <source>
        <dbReference type="EMBL" id="KAG7369231.1"/>
    </source>
</evidence>
<reference evidence="2" key="1">
    <citation type="journal article" date="2021" name="Sci. Rep.">
        <title>Diploid genomic architecture of Nitzschia inconspicua, an elite biomass production diatom.</title>
        <authorList>
            <person name="Oliver A."/>
            <person name="Podell S."/>
            <person name="Pinowska A."/>
            <person name="Traller J.C."/>
            <person name="Smith S.R."/>
            <person name="McClure R."/>
            <person name="Beliaev A."/>
            <person name="Bohutskyi P."/>
            <person name="Hill E.A."/>
            <person name="Rabines A."/>
            <person name="Zheng H."/>
            <person name="Allen L.Z."/>
            <person name="Kuo A."/>
            <person name="Grigoriev I.V."/>
            <person name="Allen A.E."/>
            <person name="Hazlebeck D."/>
            <person name="Allen E.E."/>
        </authorList>
    </citation>
    <scope>NUCLEOTIDE SEQUENCE</scope>
    <source>
        <strain evidence="2">Hildebrandi</strain>
    </source>
</reference>
<gene>
    <name evidence="2" type="ORF">IV203_031974</name>
</gene>
<feature type="transmembrane region" description="Helical" evidence="1">
    <location>
        <begin position="168"/>
        <end position="189"/>
    </location>
</feature>
<dbReference type="EMBL" id="JAGRRH010000006">
    <property type="protein sequence ID" value="KAG7369231.1"/>
    <property type="molecule type" value="Genomic_DNA"/>
</dbReference>
<keyword evidence="3" id="KW-1185">Reference proteome</keyword>
<keyword evidence="1" id="KW-1133">Transmembrane helix</keyword>
<feature type="transmembrane region" description="Helical" evidence="1">
    <location>
        <begin position="105"/>
        <end position="122"/>
    </location>
</feature>
<evidence type="ECO:0000313" key="3">
    <source>
        <dbReference type="Proteomes" id="UP000693970"/>
    </source>
</evidence>
<dbReference type="Proteomes" id="UP000693970">
    <property type="component" value="Unassembled WGS sequence"/>
</dbReference>
<protein>
    <submittedName>
        <fullName evidence="2">Major facilitator family transporter</fullName>
    </submittedName>
</protein>